<evidence type="ECO:0000256" key="6">
    <source>
        <dbReference type="ARBA" id="ARBA00022806"/>
    </source>
</evidence>
<feature type="binding site" evidence="11">
    <location>
        <position position="545"/>
    </location>
    <ligand>
        <name>Zn(2+)</name>
        <dbReference type="ChEBI" id="CHEBI:29105"/>
        <label>1</label>
    </ligand>
</feature>
<comment type="catalytic activity">
    <reaction evidence="11">
        <text>Couples ATP hydrolysis with the unwinding of duplex DNA by translocating in the 3'-5' direction.</text>
        <dbReference type="EC" id="5.6.2.4"/>
    </reaction>
</comment>
<keyword evidence="5 11" id="KW-0378">Hydrolase</keyword>
<feature type="binding site" evidence="11">
    <location>
        <position position="569"/>
    </location>
    <ligand>
        <name>Zn(2+)</name>
        <dbReference type="ChEBI" id="CHEBI:29105"/>
        <label>2</label>
    </ligand>
</feature>
<dbReference type="InterPro" id="IPR041222">
    <property type="entry name" value="PriA_3primeBD"/>
</dbReference>
<feature type="binding site" evidence="11">
    <location>
        <position position="585"/>
    </location>
    <ligand>
        <name>Zn(2+)</name>
        <dbReference type="ChEBI" id="CHEBI:29105"/>
        <label>1</label>
    </ligand>
</feature>
<feature type="domain" description="Helicase C-terminal" evidence="13">
    <location>
        <begin position="513"/>
        <end position="734"/>
    </location>
</feature>
<gene>
    <name evidence="11 14" type="primary">priA</name>
    <name evidence="14" type="ORF">Q0590_16310</name>
</gene>
<evidence type="ECO:0000256" key="1">
    <source>
        <dbReference type="ARBA" id="ARBA00022515"/>
    </source>
</evidence>
<evidence type="ECO:0000256" key="8">
    <source>
        <dbReference type="ARBA" id="ARBA00022840"/>
    </source>
</evidence>
<keyword evidence="6 11" id="KW-0347">Helicase</keyword>
<dbReference type="PANTHER" id="PTHR30580">
    <property type="entry name" value="PRIMOSOMAL PROTEIN N"/>
    <property type="match status" value="1"/>
</dbReference>
<keyword evidence="7 11" id="KW-0862">Zinc</keyword>
<dbReference type="HAMAP" id="MF_00983">
    <property type="entry name" value="PriA"/>
    <property type="match status" value="1"/>
</dbReference>
<name>A0ABT8R825_9BACT</name>
<dbReference type="Pfam" id="PF18074">
    <property type="entry name" value="PriA_C"/>
    <property type="match status" value="1"/>
</dbReference>
<dbReference type="EMBL" id="JAUKPO010000008">
    <property type="protein sequence ID" value="MDO1447836.1"/>
    <property type="molecule type" value="Genomic_DNA"/>
</dbReference>
<comment type="caution">
    <text evidence="14">The sequence shown here is derived from an EMBL/GenBank/DDBJ whole genome shotgun (WGS) entry which is preliminary data.</text>
</comment>
<comment type="subunit">
    <text evidence="11">Component of the replication restart primosome.</text>
</comment>
<dbReference type="SMART" id="SM00487">
    <property type="entry name" value="DEXDc"/>
    <property type="match status" value="1"/>
</dbReference>
<sequence length="837" mass="95712">MMTDLPQVSLLPDENRTTLFVDVILPVSVPNLYTYRVPLELNELVKVGARIIVQFGKSRVLTAVIAKIHQTPPEKYPAKYLLELLDEHPMVTGHQLELFSWMADYYMCCIGEVLNAALPSGMKISSESHLQYNPDFDSSIPLSDTEHLLLETIKKKQSLSYEEAASLVGQKHLYKIVKSLIAKQAIIIIEEVKEKYKPKIVKKIRLLEIYEQRDNLQALFQILDKKPKQLNILLKYLQLVPVLSNPVVNKEGVDKSLLTQDDASASSLKTLIKNKIVEEFEIIVSRFEEGSPVENYQLKLTDTQRQAADEILQWFKTKDTVLLHGITGSGKTEIYIELIKQVLDSGSQVLYLLPEIALTTQMVNRLRKIFGDSMGIYHSKFSDNERVEIWKGVLNGQYSFVIGVRSAIFLPFDNLGLIVVDEEHETSYKQHDPAPRYNARDVALMVAKKQYGKVLLGSATPSFESYYHARTSKYGFVKLDKRFGEAQLPEIVLVDTRMERRMKKIKNNFSTVLIEELRQNMENRQQSILFQNRRGYAPYIACEECNWIAQCQNCAVSMTYHLHNHELRCHYCGHTEKSPAVCPACGSTKILTMGYGTEKIEDELQLLLPHSRLGRMDLDTTRKKNAYQQIIEAFEAGQTDVLIGTQMVSKGLDFERVSLVGIFDADRIINFPDFRSHERAFQLITQVSGRAGRRDKRGKVIIQTANAGQPLLQNVIDGNYTGLYEKEMHDRKKYNYPPFCRMIRLTVKHVQHTLAEKAAAVLAGRLLEKLGMNRVLGPESPVVNRIRNQYLKDIIIKLEKDNINLKAVKEMIRNEMQEVCTQKEFRQVTIVADVDPL</sequence>
<keyword evidence="15" id="KW-1185">Reference proteome</keyword>
<dbReference type="NCBIfam" id="TIGR00595">
    <property type="entry name" value="priA"/>
    <property type="match status" value="1"/>
</dbReference>
<dbReference type="PROSITE" id="PS51192">
    <property type="entry name" value="HELICASE_ATP_BIND_1"/>
    <property type="match status" value="1"/>
</dbReference>
<feature type="binding site" evidence="11">
    <location>
        <position position="582"/>
    </location>
    <ligand>
        <name>Zn(2+)</name>
        <dbReference type="ChEBI" id="CHEBI:29105"/>
        <label>1</label>
    </ligand>
</feature>
<keyword evidence="1 11" id="KW-0639">Primosome</keyword>
<reference evidence="14" key="1">
    <citation type="submission" date="2023-07" db="EMBL/GenBank/DDBJ databases">
        <title>The genome sequence of Rhodocytophaga aerolata KACC 12507.</title>
        <authorList>
            <person name="Zhang X."/>
        </authorList>
    </citation>
    <scope>NUCLEOTIDE SEQUENCE</scope>
    <source>
        <strain evidence="14">KACC 12507</strain>
    </source>
</reference>
<dbReference type="RefSeq" id="WP_302038639.1">
    <property type="nucleotide sequence ID" value="NZ_JAUKPO010000008.1"/>
</dbReference>
<evidence type="ECO:0000259" key="12">
    <source>
        <dbReference type="PROSITE" id="PS51192"/>
    </source>
</evidence>
<dbReference type="CDD" id="cd17929">
    <property type="entry name" value="DEXHc_priA"/>
    <property type="match status" value="1"/>
</dbReference>
<keyword evidence="8 11" id="KW-0067">ATP-binding</keyword>
<dbReference type="InterPro" id="IPR040498">
    <property type="entry name" value="PriA_CRR"/>
</dbReference>
<dbReference type="PROSITE" id="PS51194">
    <property type="entry name" value="HELICASE_CTER"/>
    <property type="match status" value="1"/>
</dbReference>
<dbReference type="Proteomes" id="UP001168528">
    <property type="component" value="Unassembled WGS sequence"/>
</dbReference>
<evidence type="ECO:0000256" key="7">
    <source>
        <dbReference type="ARBA" id="ARBA00022833"/>
    </source>
</evidence>
<evidence type="ECO:0000256" key="9">
    <source>
        <dbReference type="ARBA" id="ARBA00023125"/>
    </source>
</evidence>
<feature type="binding site" evidence="11">
    <location>
        <position position="554"/>
    </location>
    <ligand>
        <name>Zn(2+)</name>
        <dbReference type="ChEBI" id="CHEBI:29105"/>
        <label>2</label>
    </ligand>
</feature>
<evidence type="ECO:0000256" key="10">
    <source>
        <dbReference type="ARBA" id="ARBA00023235"/>
    </source>
</evidence>
<keyword evidence="10 11" id="KW-0413">Isomerase</keyword>
<organism evidence="14 15">
    <name type="scientific">Rhodocytophaga aerolata</name>
    <dbReference type="NCBI Taxonomy" id="455078"/>
    <lineage>
        <taxon>Bacteria</taxon>
        <taxon>Pseudomonadati</taxon>
        <taxon>Bacteroidota</taxon>
        <taxon>Cytophagia</taxon>
        <taxon>Cytophagales</taxon>
        <taxon>Rhodocytophagaceae</taxon>
        <taxon>Rhodocytophaga</taxon>
    </lineage>
</organism>
<dbReference type="InterPro" id="IPR011545">
    <property type="entry name" value="DEAD/DEAH_box_helicase_dom"/>
</dbReference>
<dbReference type="InterPro" id="IPR014001">
    <property type="entry name" value="Helicase_ATP-bd"/>
</dbReference>
<dbReference type="SMART" id="SM00490">
    <property type="entry name" value="HELICc"/>
    <property type="match status" value="1"/>
</dbReference>
<comment type="cofactor">
    <cofactor evidence="11">
        <name>Zn(2+)</name>
        <dbReference type="ChEBI" id="CHEBI:29105"/>
    </cofactor>
    <text evidence="11">Binds 2 zinc ions per subunit.</text>
</comment>
<dbReference type="Gene3D" id="3.40.1440.60">
    <property type="entry name" value="PriA, 3(prime) DNA-binding domain"/>
    <property type="match status" value="1"/>
</dbReference>
<feature type="binding site" evidence="11">
    <location>
        <position position="551"/>
    </location>
    <ligand>
        <name>Zn(2+)</name>
        <dbReference type="ChEBI" id="CHEBI:29105"/>
        <label>2</label>
    </ligand>
</feature>
<dbReference type="InterPro" id="IPR027417">
    <property type="entry name" value="P-loop_NTPase"/>
</dbReference>
<evidence type="ECO:0000313" key="14">
    <source>
        <dbReference type="EMBL" id="MDO1447836.1"/>
    </source>
</evidence>
<dbReference type="InterPro" id="IPR041236">
    <property type="entry name" value="PriA_C"/>
</dbReference>
<dbReference type="Pfam" id="PF17764">
    <property type="entry name" value="PriA_3primeBD"/>
    <property type="match status" value="1"/>
</dbReference>
<keyword evidence="3 11" id="KW-0479">Metal-binding</keyword>
<evidence type="ECO:0000256" key="4">
    <source>
        <dbReference type="ARBA" id="ARBA00022741"/>
    </source>
</evidence>
<feature type="binding site" evidence="11">
    <location>
        <position position="572"/>
    </location>
    <ligand>
        <name>Zn(2+)</name>
        <dbReference type="ChEBI" id="CHEBI:29105"/>
        <label>2</label>
    </ligand>
</feature>
<evidence type="ECO:0000256" key="11">
    <source>
        <dbReference type="HAMAP-Rule" id="MF_00983"/>
    </source>
</evidence>
<dbReference type="SUPFAM" id="SSF52540">
    <property type="entry name" value="P-loop containing nucleoside triphosphate hydrolases"/>
    <property type="match status" value="2"/>
</dbReference>
<dbReference type="InterPro" id="IPR042115">
    <property type="entry name" value="PriA_3primeBD_sf"/>
</dbReference>
<evidence type="ECO:0000259" key="13">
    <source>
        <dbReference type="PROSITE" id="PS51194"/>
    </source>
</evidence>
<keyword evidence="9 11" id="KW-0238">DNA-binding</keyword>
<proteinExistence type="inferred from homology"/>
<dbReference type="Gene3D" id="3.40.50.300">
    <property type="entry name" value="P-loop containing nucleotide triphosphate hydrolases"/>
    <property type="match status" value="2"/>
</dbReference>
<protein>
    <recommendedName>
        <fullName evidence="11">Replication restart protein PriA</fullName>
    </recommendedName>
    <alternativeName>
        <fullName evidence="11">ATP-dependent DNA helicase PriA</fullName>
        <ecNumber evidence="11">5.6.2.4</ecNumber>
    </alternativeName>
    <alternativeName>
        <fullName evidence="11">DNA 3'-5' helicase PriA</fullName>
    </alternativeName>
</protein>
<dbReference type="InterPro" id="IPR001650">
    <property type="entry name" value="Helicase_C-like"/>
</dbReference>
<dbReference type="PANTHER" id="PTHR30580:SF0">
    <property type="entry name" value="PRIMOSOMAL PROTEIN N"/>
    <property type="match status" value="1"/>
</dbReference>
<accession>A0ABT8R825</accession>
<comment type="similarity">
    <text evidence="11">Belongs to the helicase family. PriA subfamily.</text>
</comment>
<evidence type="ECO:0000256" key="3">
    <source>
        <dbReference type="ARBA" id="ARBA00022723"/>
    </source>
</evidence>
<comment type="catalytic activity">
    <reaction evidence="11">
        <text>ATP + H2O = ADP + phosphate + H(+)</text>
        <dbReference type="Rhea" id="RHEA:13065"/>
        <dbReference type="ChEBI" id="CHEBI:15377"/>
        <dbReference type="ChEBI" id="CHEBI:15378"/>
        <dbReference type="ChEBI" id="CHEBI:30616"/>
        <dbReference type="ChEBI" id="CHEBI:43474"/>
        <dbReference type="ChEBI" id="CHEBI:456216"/>
        <dbReference type="EC" id="5.6.2.4"/>
    </reaction>
</comment>
<evidence type="ECO:0000256" key="5">
    <source>
        <dbReference type="ARBA" id="ARBA00022801"/>
    </source>
</evidence>
<dbReference type="EC" id="5.6.2.4" evidence="11"/>
<dbReference type="Pfam" id="PF00271">
    <property type="entry name" value="Helicase_C"/>
    <property type="match status" value="1"/>
</dbReference>
<evidence type="ECO:0000313" key="15">
    <source>
        <dbReference type="Proteomes" id="UP001168528"/>
    </source>
</evidence>
<keyword evidence="4 11" id="KW-0547">Nucleotide-binding</keyword>
<dbReference type="InterPro" id="IPR005259">
    <property type="entry name" value="PriA"/>
</dbReference>
<dbReference type="Pfam" id="PF00270">
    <property type="entry name" value="DEAD"/>
    <property type="match status" value="1"/>
</dbReference>
<comment type="function">
    <text evidence="11">Initiates the restart of stalled replication forks, which reloads the replicative helicase on sites other than the origin of replication. Recognizes and binds to abandoned replication forks and remodels them to uncover a helicase loading site. Promotes assembly of the primosome at these replication forks.</text>
</comment>
<dbReference type="CDD" id="cd18804">
    <property type="entry name" value="SF2_C_priA"/>
    <property type="match status" value="1"/>
</dbReference>
<feature type="domain" description="Helicase ATP-binding" evidence="12">
    <location>
        <begin position="312"/>
        <end position="479"/>
    </location>
</feature>
<keyword evidence="2 11" id="KW-0235">DNA replication</keyword>
<evidence type="ECO:0000256" key="2">
    <source>
        <dbReference type="ARBA" id="ARBA00022705"/>
    </source>
</evidence>
<feature type="binding site" evidence="11">
    <location>
        <position position="542"/>
    </location>
    <ligand>
        <name>Zn(2+)</name>
        <dbReference type="ChEBI" id="CHEBI:29105"/>
        <label>1</label>
    </ligand>
</feature>
<dbReference type="Pfam" id="PF18319">
    <property type="entry name" value="Zn_ribbon_PriA"/>
    <property type="match status" value="1"/>
</dbReference>